<accession>A0A286NVA5</accession>
<dbReference type="Gene3D" id="1.20.90.10">
    <property type="entry name" value="Phospholipase A2 domain"/>
    <property type="match status" value="1"/>
</dbReference>
<dbReference type="GO" id="GO:0050482">
    <property type="term" value="P:arachidonate secretion"/>
    <property type="evidence" value="ECO:0007669"/>
    <property type="project" value="InterPro"/>
</dbReference>
<dbReference type="Proteomes" id="UP000217289">
    <property type="component" value="Chromosome"/>
</dbReference>
<evidence type="ECO:0000313" key="2">
    <source>
        <dbReference type="EMBL" id="ATB27044.1"/>
    </source>
</evidence>
<gene>
    <name evidence="2" type="ORF">MEBOL_000479</name>
</gene>
<reference evidence="2 3" key="1">
    <citation type="submission" date="2017-06" db="EMBL/GenBank/DDBJ databases">
        <authorList>
            <person name="Kim H.J."/>
            <person name="Triplett B.A."/>
        </authorList>
    </citation>
    <scope>NUCLEOTIDE SEQUENCE [LARGE SCALE GENOMIC DNA]</scope>
    <source>
        <strain evidence="2 3">DSM 14713</strain>
    </source>
</reference>
<dbReference type="InterPro" id="IPR036444">
    <property type="entry name" value="PLipase_A2_dom_sf"/>
</dbReference>
<dbReference type="GO" id="GO:0006644">
    <property type="term" value="P:phospholipid metabolic process"/>
    <property type="evidence" value="ECO:0007669"/>
    <property type="project" value="InterPro"/>
</dbReference>
<protein>
    <submittedName>
        <fullName evidence="2">Uncharacterized protein</fullName>
    </submittedName>
</protein>
<sequence length="196" mass="21418">MDLRIKNSVPSRLPTLEPTAPRANALPPQTPATPGLSRPVDTFTPALQRSANVALAPAANPAQVMRDYLTGALPPPADFEKVMGYKPVLLQTPHGPRMQDPLGYASSPGGIGPVEDFDVMAKTHDYGYDLLRYHARVGQPLGPEARKAADAQFREDLFQHANDKPGLVERWKSRTWAQIFSVAVELNSRVQNYAAP</sequence>
<feature type="region of interest" description="Disordered" evidence="1">
    <location>
        <begin position="1"/>
        <end position="40"/>
    </location>
</feature>
<dbReference type="EMBL" id="CP022163">
    <property type="protein sequence ID" value="ATB27044.1"/>
    <property type="molecule type" value="Genomic_DNA"/>
</dbReference>
<proteinExistence type="predicted"/>
<keyword evidence="3" id="KW-1185">Reference proteome</keyword>
<evidence type="ECO:0000313" key="3">
    <source>
        <dbReference type="Proteomes" id="UP000217289"/>
    </source>
</evidence>
<organism evidence="2 3">
    <name type="scientific">Melittangium boletus DSM 14713</name>
    <dbReference type="NCBI Taxonomy" id="1294270"/>
    <lineage>
        <taxon>Bacteria</taxon>
        <taxon>Pseudomonadati</taxon>
        <taxon>Myxococcota</taxon>
        <taxon>Myxococcia</taxon>
        <taxon>Myxococcales</taxon>
        <taxon>Cystobacterineae</taxon>
        <taxon>Archangiaceae</taxon>
        <taxon>Melittangium</taxon>
    </lineage>
</organism>
<dbReference type="KEGG" id="mbd:MEBOL_000479"/>
<dbReference type="GO" id="GO:0004623">
    <property type="term" value="F:phospholipase A2 activity"/>
    <property type="evidence" value="ECO:0007669"/>
    <property type="project" value="InterPro"/>
</dbReference>
<evidence type="ECO:0000256" key="1">
    <source>
        <dbReference type="SAM" id="MobiDB-lite"/>
    </source>
</evidence>
<dbReference type="AlphaFoldDB" id="A0A286NVA5"/>
<dbReference type="RefSeq" id="WP_095975903.1">
    <property type="nucleotide sequence ID" value="NZ_CP022163.1"/>
</dbReference>
<name>A0A286NVA5_9BACT</name>
<dbReference type="OrthoDB" id="3389925at2"/>